<dbReference type="Proteomes" id="UP000824782">
    <property type="component" value="Unassembled WGS sequence"/>
</dbReference>
<feature type="region of interest" description="Disordered" evidence="6">
    <location>
        <begin position="335"/>
        <end position="357"/>
    </location>
</feature>
<comment type="caution">
    <text evidence="8">The sequence shown here is derived from an EMBL/GenBank/DDBJ whole genome shotgun (WGS) entry which is preliminary data.</text>
</comment>
<keyword evidence="4 5" id="KW-0802">TPR repeat</keyword>
<evidence type="ECO:0000259" key="7">
    <source>
        <dbReference type="Pfam" id="PF13877"/>
    </source>
</evidence>
<evidence type="ECO:0000256" key="3">
    <source>
        <dbReference type="ARBA" id="ARBA00022737"/>
    </source>
</evidence>
<dbReference type="Pfam" id="PF13181">
    <property type="entry name" value="TPR_8"/>
    <property type="match status" value="2"/>
</dbReference>
<feature type="compositionally biased region" description="Polar residues" evidence="6">
    <location>
        <begin position="388"/>
        <end position="402"/>
    </location>
</feature>
<feature type="region of interest" description="Disordered" evidence="6">
    <location>
        <begin position="109"/>
        <end position="143"/>
    </location>
</feature>
<dbReference type="InterPro" id="IPR051982">
    <property type="entry name" value="CiliaryAsmbly_MitoImport"/>
</dbReference>
<dbReference type="Pfam" id="PF13371">
    <property type="entry name" value="TPR_9"/>
    <property type="match status" value="1"/>
</dbReference>
<dbReference type="Pfam" id="PF13877">
    <property type="entry name" value="RPAP3_C"/>
    <property type="match status" value="1"/>
</dbReference>
<dbReference type="GO" id="GO:0005829">
    <property type="term" value="C:cytosol"/>
    <property type="evidence" value="ECO:0007669"/>
    <property type="project" value="TreeGrafter"/>
</dbReference>
<gene>
    <name evidence="8" type="ORF">GDO81_011252</name>
</gene>
<proteinExistence type="predicted"/>
<dbReference type="PANTHER" id="PTHR45984:SF3">
    <property type="entry name" value="SPERM-ASSOCIATED ANTIGEN 1"/>
    <property type="match status" value="1"/>
</dbReference>
<dbReference type="EMBL" id="WNYA01000005">
    <property type="protein sequence ID" value="KAG8570393.1"/>
    <property type="molecule type" value="Genomic_DNA"/>
</dbReference>
<keyword evidence="9" id="KW-1185">Reference proteome</keyword>
<comment type="subcellular location">
    <subcellularLocation>
        <location evidence="1">Cytoplasm</location>
    </subcellularLocation>
</comment>
<dbReference type="PANTHER" id="PTHR45984">
    <property type="entry name" value="RNA (RNA) POLYMERASE II ASSOCIATED PROTEIN HOMOLOG"/>
    <property type="match status" value="1"/>
</dbReference>
<keyword evidence="2" id="KW-0963">Cytoplasm</keyword>
<evidence type="ECO:0000313" key="8">
    <source>
        <dbReference type="EMBL" id="KAG8570393.1"/>
    </source>
</evidence>
<accession>A0AAV7BCX7</accession>
<name>A0AAV7BCX7_ENGPU</name>
<organism evidence="8 9">
    <name type="scientific">Engystomops pustulosus</name>
    <name type="common">Tungara frog</name>
    <name type="synonym">Physalaemus pustulosus</name>
    <dbReference type="NCBI Taxonomy" id="76066"/>
    <lineage>
        <taxon>Eukaryota</taxon>
        <taxon>Metazoa</taxon>
        <taxon>Chordata</taxon>
        <taxon>Craniata</taxon>
        <taxon>Vertebrata</taxon>
        <taxon>Euteleostomi</taxon>
        <taxon>Amphibia</taxon>
        <taxon>Batrachia</taxon>
        <taxon>Anura</taxon>
        <taxon>Neobatrachia</taxon>
        <taxon>Hyloidea</taxon>
        <taxon>Leptodactylidae</taxon>
        <taxon>Leiuperinae</taxon>
        <taxon>Engystomops</taxon>
    </lineage>
</organism>
<evidence type="ECO:0000256" key="4">
    <source>
        <dbReference type="ARBA" id="ARBA00022803"/>
    </source>
</evidence>
<feature type="domain" description="RNA-polymerase II-associated protein 3-like C-terminal" evidence="7">
    <location>
        <begin position="778"/>
        <end position="870"/>
    </location>
</feature>
<dbReference type="PROSITE" id="PS50005">
    <property type="entry name" value="TPR"/>
    <property type="match status" value="2"/>
</dbReference>
<feature type="compositionally biased region" description="Polar residues" evidence="6">
    <location>
        <begin position="584"/>
        <end position="596"/>
    </location>
</feature>
<reference evidence="8" key="1">
    <citation type="thesis" date="2020" institute="ProQuest LLC" country="789 East Eisenhower Parkway, Ann Arbor, MI, USA">
        <title>Comparative Genomics and Chromosome Evolution.</title>
        <authorList>
            <person name="Mudd A.B."/>
        </authorList>
    </citation>
    <scope>NUCLEOTIDE SEQUENCE</scope>
    <source>
        <strain evidence="8">237g6f4</strain>
        <tissue evidence="8">Blood</tissue>
    </source>
</reference>
<feature type="compositionally biased region" description="Basic and acidic residues" evidence="6">
    <location>
        <begin position="129"/>
        <end position="143"/>
    </location>
</feature>
<feature type="region of interest" description="Disordered" evidence="6">
    <location>
        <begin position="582"/>
        <end position="613"/>
    </location>
</feature>
<feature type="region of interest" description="Disordered" evidence="6">
    <location>
        <begin position="750"/>
        <end position="776"/>
    </location>
</feature>
<evidence type="ECO:0000313" key="9">
    <source>
        <dbReference type="Proteomes" id="UP000824782"/>
    </source>
</evidence>
<sequence>MSGFYQGTTKTYDIPVDHLDYKFIEECKDIKHLEKILRVLRLGEEGHFPDLTTFCEKRIAALSPNNCVLRKDKPPATAADFSFEDWQEINSDLKNFLTEVKLKEQQVPNPHQDMKNMPPVRNCSNSPALEKHKGKEKRLGSSKVPRDYRDWDRLDIEKELSEIDKSEENKERSKTIINTRVPKIDKSVDTTGVSPEQKRILAEREKEKGNEAFRSGDYEEAISYYSRSISAFPSAAAYNNRAQAEIKLENWRRALSDCEQALDLEPDNVKAFLRRAVVHKNLHNFQAASNDLKTVLLHEPENPTAKKVLREVEELLQKEMAEIQQKGRRILIQDIEGSDEEPQETPGKEKEAGVTVGGGGETAAAELIEMGNAQKKFSPKKGNEYEEVNQSPRHGKASSQNGVKKDGSNGKPQNQGNPEQPGSKARSGSQEAKLSSQPLPLAAQLKNEGNQLFKNGQFGEATIKYSEAIENLKNTGSKDADELGILYSNRAACHLKDGNCAQCIEDCNKALELQPFSLKPLLRRAMANESLEKYRQAYVDYKVALQIDSGMQLANDSINRITKTLIDLDGPNWRTKLPPIPSVPVSTQQPQHQQENMAAANSPHTESHTGKTEEEMFLSLKQEGNDYVKSSQYKEAERKYTECLQLKPEECSIFTNRALCYLKLCQYEKARQDCECALEMDGANIKALYRRAQAYKGLEKYQDCANDLRKLLTLDSGVAEAKSLLAEITPFLSNNGEEKQRKKILIEEVDEEEKTSDHTNVNGHGNNERKTGGAHITKPSNALEFEQLMNGMRAEKDQRSCAQLLSLIDPKDLPMFLSNKLDAETLLLIVHSLRQHVLERDPARVYQHLAHLSSAQRFSVVVLLLNKEEKDQVQSVLTTLSGTENENFDQDAISDLTKKYGL</sequence>
<keyword evidence="3" id="KW-0677">Repeat</keyword>
<feature type="repeat" description="TPR" evidence="5">
    <location>
        <begin position="235"/>
        <end position="268"/>
    </location>
</feature>
<dbReference type="FunFam" id="1.25.40.10:FF:000221">
    <property type="entry name" value="Mitochondrial import receptor subunit TOM34"/>
    <property type="match status" value="1"/>
</dbReference>
<dbReference type="Gene3D" id="1.25.40.10">
    <property type="entry name" value="Tetratricopeptide repeat domain"/>
    <property type="match status" value="3"/>
</dbReference>
<feature type="region of interest" description="Disordered" evidence="6">
    <location>
        <begin position="376"/>
        <end position="437"/>
    </location>
</feature>
<dbReference type="AlphaFoldDB" id="A0AAV7BCX7"/>
<dbReference type="InterPro" id="IPR011990">
    <property type="entry name" value="TPR-like_helical_dom_sf"/>
</dbReference>
<evidence type="ECO:0000256" key="2">
    <source>
        <dbReference type="ARBA" id="ARBA00022490"/>
    </source>
</evidence>
<evidence type="ECO:0000256" key="1">
    <source>
        <dbReference type="ARBA" id="ARBA00004496"/>
    </source>
</evidence>
<dbReference type="InterPro" id="IPR019734">
    <property type="entry name" value="TPR_rpt"/>
</dbReference>
<evidence type="ECO:0000256" key="5">
    <source>
        <dbReference type="PROSITE-ProRule" id="PRU00339"/>
    </source>
</evidence>
<protein>
    <recommendedName>
        <fullName evidence="7">RNA-polymerase II-associated protein 3-like C-terminal domain-containing protein</fullName>
    </recommendedName>
</protein>
<evidence type="ECO:0000256" key="6">
    <source>
        <dbReference type="SAM" id="MobiDB-lite"/>
    </source>
</evidence>
<dbReference type="SUPFAM" id="SSF48452">
    <property type="entry name" value="TPR-like"/>
    <property type="match status" value="3"/>
</dbReference>
<feature type="repeat" description="TPR" evidence="5">
    <location>
        <begin position="617"/>
        <end position="650"/>
    </location>
</feature>
<feature type="compositionally biased region" description="Polar residues" evidence="6">
    <location>
        <begin position="410"/>
        <end position="437"/>
    </location>
</feature>
<dbReference type="InterPro" id="IPR025986">
    <property type="entry name" value="RPAP3-like_C"/>
</dbReference>
<dbReference type="SMART" id="SM00028">
    <property type="entry name" value="TPR"/>
    <property type="match status" value="9"/>
</dbReference>